<protein>
    <submittedName>
        <fullName evidence="3">BCD1-like protein</fullName>
    </submittedName>
</protein>
<proteinExistence type="predicted"/>
<organism evidence="3 4">
    <name type="scientific">Mya arenaria</name>
    <name type="common">Soft-shell clam</name>
    <dbReference type="NCBI Taxonomy" id="6604"/>
    <lineage>
        <taxon>Eukaryota</taxon>
        <taxon>Metazoa</taxon>
        <taxon>Spiralia</taxon>
        <taxon>Lophotrochozoa</taxon>
        <taxon>Mollusca</taxon>
        <taxon>Bivalvia</taxon>
        <taxon>Autobranchia</taxon>
        <taxon>Heteroconchia</taxon>
        <taxon>Euheterodonta</taxon>
        <taxon>Imparidentia</taxon>
        <taxon>Neoheterodontei</taxon>
        <taxon>Myida</taxon>
        <taxon>Myoidea</taxon>
        <taxon>Myidae</taxon>
        <taxon>Mya</taxon>
    </lineage>
</organism>
<feature type="domain" description="BCD1 alpha/beta" evidence="2">
    <location>
        <begin position="94"/>
        <end position="128"/>
    </location>
</feature>
<evidence type="ECO:0000313" key="4">
    <source>
        <dbReference type="Proteomes" id="UP001164746"/>
    </source>
</evidence>
<name>A0ABY7GBA4_MYAAR</name>
<keyword evidence="1" id="KW-0597">Phosphoprotein</keyword>
<evidence type="ECO:0000259" key="2">
    <source>
        <dbReference type="Pfam" id="PF25790"/>
    </source>
</evidence>
<gene>
    <name evidence="3" type="ORF">MAR_033411</name>
</gene>
<keyword evidence="4" id="KW-1185">Reference proteome</keyword>
<dbReference type="Pfam" id="PF25790">
    <property type="entry name" value="BCD1"/>
    <property type="match status" value="2"/>
</dbReference>
<sequence>MDEVIARFDYRFLEDGGRKTNNAARDQLKRSSVPNFLRTIETQAKHRGVRLRLMPYPMTKRKTNSTYYQYKSKTLHWHVEWEFPEINYTTTDRSLDLDQTLSENLKDKEIVEYPTLVVVQRKNWDDYSLAAIAL</sequence>
<dbReference type="PANTHER" id="PTHR13483">
    <property type="entry name" value="BOX C_D SNORNA PROTEIN 1-RELATED"/>
    <property type="match status" value="1"/>
</dbReference>
<dbReference type="EMBL" id="CP111028">
    <property type="protein sequence ID" value="WAR30869.1"/>
    <property type="molecule type" value="Genomic_DNA"/>
</dbReference>
<evidence type="ECO:0000256" key="1">
    <source>
        <dbReference type="ARBA" id="ARBA00022553"/>
    </source>
</evidence>
<dbReference type="InterPro" id="IPR051639">
    <property type="entry name" value="BCD1"/>
</dbReference>
<reference evidence="3" key="1">
    <citation type="submission" date="2022-11" db="EMBL/GenBank/DDBJ databases">
        <title>Centuries of genome instability and evolution in soft-shell clam transmissible cancer (bioRxiv).</title>
        <authorList>
            <person name="Hart S.F.M."/>
            <person name="Yonemitsu M.A."/>
            <person name="Giersch R.M."/>
            <person name="Beal B.F."/>
            <person name="Arriagada G."/>
            <person name="Davis B.W."/>
            <person name="Ostrander E.A."/>
            <person name="Goff S.P."/>
            <person name="Metzger M.J."/>
        </authorList>
    </citation>
    <scope>NUCLEOTIDE SEQUENCE</scope>
    <source>
        <strain evidence="3">MELC-2E11</strain>
        <tissue evidence="3">Siphon/mantle</tissue>
    </source>
</reference>
<evidence type="ECO:0000313" key="3">
    <source>
        <dbReference type="EMBL" id="WAR30869.1"/>
    </source>
</evidence>
<dbReference type="Proteomes" id="UP001164746">
    <property type="component" value="Chromosome 17"/>
</dbReference>
<dbReference type="PANTHER" id="PTHR13483:SF3">
    <property type="entry name" value="BOX C_D SNORNA PROTEIN 1"/>
    <property type="match status" value="1"/>
</dbReference>
<accession>A0ABY7GBA4</accession>
<dbReference type="InterPro" id="IPR057721">
    <property type="entry name" value="BCD1_alpha/beta"/>
</dbReference>
<feature type="domain" description="BCD1 alpha/beta" evidence="2">
    <location>
        <begin position="38"/>
        <end position="92"/>
    </location>
</feature>